<dbReference type="Pfam" id="PF07690">
    <property type="entry name" value="MFS_1"/>
    <property type="match status" value="1"/>
</dbReference>
<comment type="subcellular location">
    <subcellularLocation>
        <location evidence="1">Endomembrane system</location>
        <topology evidence="1">Multi-pass membrane protein</topology>
    </subcellularLocation>
</comment>
<dbReference type="PANTHER" id="PTHR23514:SF3">
    <property type="entry name" value="BYPASS OF STOP CODON PROTEIN 6"/>
    <property type="match status" value="1"/>
</dbReference>
<dbReference type="AlphaFoldDB" id="A0A094QXD7"/>
<dbReference type="InterPro" id="IPR051788">
    <property type="entry name" value="MFS_Transporter"/>
</dbReference>
<feature type="transmembrane region" description="Helical" evidence="7">
    <location>
        <begin position="76"/>
        <end position="94"/>
    </location>
</feature>
<dbReference type="GO" id="GO:0022857">
    <property type="term" value="F:transmembrane transporter activity"/>
    <property type="evidence" value="ECO:0007669"/>
    <property type="project" value="InterPro"/>
</dbReference>
<feature type="domain" description="Major facilitator superfamily (MFS) profile" evidence="8">
    <location>
        <begin position="10"/>
        <end position="381"/>
    </location>
</feature>
<comment type="caution">
    <text evidence="9">The sequence shown here is derived from an EMBL/GenBank/DDBJ whole genome shotgun (WGS) entry which is preliminary data.</text>
</comment>
<dbReference type="GO" id="GO:0012505">
    <property type="term" value="C:endomembrane system"/>
    <property type="evidence" value="ECO:0007669"/>
    <property type="project" value="UniProtKB-SubCell"/>
</dbReference>
<feature type="transmembrane region" description="Helical" evidence="7">
    <location>
        <begin position="270"/>
        <end position="287"/>
    </location>
</feature>
<evidence type="ECO:0000256" key="7">
    <source>
        <dbReference type="SAM" id="Phobius"/>
    </source>
</evidence>
<dbReference type="Gene3D" id="1.20.1250.20">
    <property type="entry name" value="MFS general substrate transporter like domains"/>
    <property type="match status" value="2"/>
</dbReference>
<evidence type="ECO:0000256" key="1">
    <source>
        <dbReference type="ARBA" id="ARBA00004127"/>
    </source>
</evidence>
<feature type="transmembrane region" description="Helical" evidence="7">
    <location>
        <begin position="43"/>
        <end position="64"/>
    </location>
</feature>
<comment type="similarity">
    <text evidence="2">Belongs to the major facilitator superfamily.</text>
</comment>
<dbReference type="InterPro" id="IPR036259">
    <property type="entry name" value="MFS_trans_sf"/>
</dbReference>
<sequence>MPHSFTRDKTFWTIALQVTILNFYLGGFGPAQPLLRADQGTSLTIAGLHGTAMGIAAICAGLSNSRLVHFFGREKTSWIGMWLFCIGVIMFVSFKSVAFTLTATFLGGMGTSMVINNMVTRLSHHFKQATPRALPQSTGINSVGYVFGTLIIGTLAGTAISWRFGLLLTVPATIILYFFSRDKNRDVHDREISVRQSGKLSRTYWLACFGFFICICTEFATAFWAAALLQNRVGGTASAATLGIVALGIGMAVGRWYGAIVLKKLQLDHQLISIIVLQLIGFIIFWFSHNIIVSLISLFINGLGISMQFALSSLRLISFSDKRPDLAIGISSLAAGSGIALAPFILGVLGDQFGISRAYLMVPALIVIALVIVILTPTKNLEKEKSLELQN</sequence>
<feature type="transmembrane region" description="Helical" evidence="7">
    <location>
        <begin position="12"/>
        <end position="31"/>
    </location>
</feature>
<name>A0A094QXD7_9ZZZZ</name>
<organism evidence="9">
    <name type="scientific">freshwater metagenome</name>
    <dbReference type="NCBI Taxonomy" id="449393"/>
    <lineage>
        <taxon>unclassified sequences</taxon>
        <taxon>metagenomes</taxon>
        <taxon>ecological metagenomes</taxon>
    </lineage>
</organism>
<feature type="transmembrane region" description="Helical" evidence="7">
    <location>
        <begin position="204"/>
        <end position="227"/>
    </location>
</feature>
<evidence type="ECO:0000256" key="2">
    <source>
        <dbReference type="ARBA" id="ARBA00008335"/>
    </source>
</evidence>
<dbReference type="PROSITE" id="PS50850">
    <property type="entry name" value="MFS"/>
    <property type="match status" value="1"/>
</dbReference>
<dbReference type="InterPro" id="IPR020846">
    <property type="entry name" value="MFS_dom"/>
</dbReference>
<accession>A0A094QXD7</accession>
<evidence type="ECO:0000256" key="3">
    <source>
        <dbReference type="ARBA" id="ARBA00022448"/>
    </source>
</evidence>
<proteinExistence type="inferred from homology"/>
<feature type="transmembrane region" description="Helical" evidence="7">
    <location>
        <begin position="139"/>
        <end position="156"/>
    </location>
</feature>
<keyword evidence="5 7" id="KW-1133">Transmembrane helix</keyword>
<keyword evidence="3" id="KW-0813">Transport</keyword>
<evidence type="ECO:0000313" key="9">
    <source>
        <dbReference type="EMBL" id="KGA19081.1"/>
    </source>
</evidence>
<gene>
    <name evidence="9" type="ORF">GM50_6535</name>
</gene>
<dbReference type="SUPFAM" id="SSF103473">
    <property type="entry name" value="MFS general substrate transporter"/>
    <property type="match status" value="1"/>
</dbReference>
<feature type="transmembrane region" description="Helical" evidence="7">
    <location>
        <begin position="100"/>
        <end position="119"/>
    </location>
</feature>
<keyword evidence="6 7" id="KW-0472">Membrane</keyword>
<feature type="transmembrane region" description="Helical" evidence="7">
    <location>
        <begin position="326"/>
        <end position="346"/>
    </location>
</feature>
<feature type="transmembrane region" description="Helical" evidence="7">
    <location>
        <begin position="293"/>
        <end position="314"/>
    </location>
</feature>
<dbReference type="PANTHER" id="PTHR23514">
    <property type="entry name" value="BYPASS OF STOP CODON PROTEIN 6"/>
    <property type="match status" value="1"/>
</dbReference>
<feature type="transmembrane region" description="Helical" evidence="7">
    <location>
        <begin position="162"/>
        <end position="180"/>
    </location>
</feature>
<feature type="transmembrane region" description="Helical" evidence="7">
    <location>
        <begin position="358"/>
        <end position="376"/>
    </location>
</feature>
<dbReference type="InterPro" id="IPR011701">
    <property type="entry name" value="MFS"/>
</dbReference>
<evidence type="ECO:0000256" key="4">
    <source>
        <dbReference type="ARBA" id="ARBA00022692"/>
    </source>
</evidence>
<reference evidence="9" key="1">
    <citation type="submission" date="2014-05" db="EMBL/GenBank/DDBJ databases">
        <title>Key roles for freshwater Actinobacteria revealed by deep metagenomic sequencing.</title>
        <authorList>
            <person name="Ghai R."/>
            <person name="Mizuno C.M."/>
            <person name="Picazo A."/>
            <person name="Camacho A."/>
            <person name="Rodriguez-Valera F."/>
        </authorList>
    </citation>
    <scope>NUCLEOTIDE SEQUENCE</scope>
</reference>
<evidence type="ECO:0000256" key="6">
    <source>
        <dbReference type="ARBA" id="ARBA00023136"/>
    </source>
</evidence>
<feature type="transmembrane region" description="Helical" evidence="7">
    <location>
        <begin position="239"/>
        <end position="258"/>
    </location>
</feature>
<dbReference type="GO" id="GO:0016020">
    <property type="term" value="C:membrane"/>
    <property type="evidence" value="ECO:0007669"/>
    <property type="project" value="TreeGrafter"/>
</dbReference>
<evidence type="ECO:0000259" key="8">
    <source>
        <dbReference type="PROSITE" id="PS50850"/>
    </source>
</evidence>
<protein>
    <recommendedName>
        <fullName evidence="8">Major facilitator superfamily (MFS) profile domain-containing protein</fullName>
    </recommendedName>
</protein>
<dbReference type="EMBL" id="JNSK01000016">
    <property type="protein sequence ID" value="KGA19081.1"/>
    <property type="molecule type" value="Genomic_DNA"/>
</dbReference>
<keyword evidence="4 7" id="KW-0812">Transmembrane</keyword>
<evidence type="ECO:0000256" key="5">
    <source>
        <dbReference type="ARBA" id="ARBA00022989"/>
    </source>
</evidence>